<dbReference type="AlphaFoldDB" id="A0A4Y2HAA0"/>
<gene>
    <name evidence="1" type="ORF">AVEN_56778_1</name>
</gene>
<dbReference type="Proteomes" id="UP000499080">
    <property type="component" value="Unassembled WGS sequence"/>
</dbReference>
<dbReference type="EMBL" id="BGPR01001803">
    <property type="protein sequence ID" value="GBM62145.1"/>
    <property type="molecule type" value="Genomic_DNA"/>
</dbReference>
<dbReference type="PANTHER" id="PTHR36688:SF1">
    <property type="entry name" value="ENDONUCLEASE_EXONUCLEASE_PHOSPHATASE DOMAIN-CONTAINING PROTEIN"/>
    <property type="match status" value="1"/>
</dbReference>
<comment type="caution">
    <text evidence="1">The sequence shown here is derived from an EMBL/GenBank/DDBJ whole genome shotgun (WGS) entry which is preliminary data.</text>
</comment>
<keyword evidence="2" id="KW-1185">Reference proteome</keyword>
<dbReference type="InterPro" id="IPR052560">
    <property type="entry name" value="RdDP_mobile_element"/>
</dbReference>
<dbReference type="OrthoDB" id="6437545at2759"/>
<evidence type="ECO:0000313" key="2">
    <source>
        <dbReference type="Proteomes" id="UP000499080"/>
    </source>
</evidence>
<sequence>MRKKHNKISALKGPTSIAFSNTDKAEIIADSLQNQFTLNSLTDTATENLRVAIVVPILKPGKVPTDPTNYRPISLLPTLSKVTEHFILLQLNDFLNKNNILIPYQFGFKPKLYTTYKLLGAVEFIASGFENRFGTGAVFLDIQTYKLISHKIPNSLIKLITTTTTGRRNTGG</sequence>
<accession>A0A4Y2HAA0</accession>
<evidence type="ECO:0000313" key="1">
    <source>
        <dbReference type="EMBL" id="GBM62145.1"/>
    </source>
</evidence>
<organism evidence="1 2">
    <name type="scientific">Araneus ventricosus</name>
    <name type="common">Orbweaver spider</name>
    <name type="synonym">Epeira ventricosa</name>
    <dbReference type="NCBI Taxonomy" id="182803"/>
    <lineage>
        <taxon>Eukaryota</taxon>
        <taxon>Metazoa</taxon>
        <taxon>Ecdysozoa</taxon>
        <taxon>Arthropoda</taxon>
        <taxon>Chelicerata</taxon>
        <taxon>Arachnida</taxon>
        <taxon>Araneae</taxon>
        <taxon>Araneomorphae</taxon>
        <taxon>Entelegynae</taxon>
        <taxon>Araneoidea</taxon>
        <taxon>Araneidae</taxon>
        <taxon>Araneus</taxon>
    </lineage>
</organism>
<dbReference type="PANTHER" id="PTHR36688">
    <property type="entry name" value="ENDO/EXONUCLEASE/PHOSPHATASE DOMAIN-CONTAINING PROTEIN"/>
    <property type="match status" value="1"/>
</dbReference>
<reference evidence="1 2" key="1">
    <citation type="journal article" date="2019" name="Sci. Rep.">
        <title>Orb-weaving spider Araneus ventricosus genome elucidates the spidroin gene catalogue.</title>
        <authorList>
            <person name="Kono N."/>
            <person name="Nakamura H."/>
            <person name="Ohtoshi R."/>
            <person name="Moran D.A.P."/>
            <person name="Shinohara A."/>
            <person name="Yoshida Y."/>
            <person name="Fujiwara M."/>
            <person name="Mori M."/>
            <person name="Tomita M."/>
            <person name="Arakawa K."/>
        </authorList>
    </citation>
    <scope>NUCLEOTIDE SEQUENCE [LARGE SCALE GENOMIC DNA]</scope>
</reference>
<proteinExistence type="predicted"/>
<protein>
    <submittedName>
        <fullName evidence="1">Uncharacterized protein</fullName>
    </submittedName>
</protein>
<name>A0A4Y2HAA0_ARAVE</name>